<dbReference type="InterPro" id="IPR018841">
    <property type="entry name" value="DUF2442"/>
</dbReference>
<name>A4BPT9_9GAMM</name>
<protein>
    <recommendedName>
        <fullName evidence="3">DUF2442 domain-containing protein</fullName>
    </recommendedName>
</protein>
<dbReference type="Pfam" id="PF10387">
    <property type="entry name" value="DUF2442"/>
    <property type="match status" value="1"/>
</dbReference>
<dbReference type="SUPFAM" id="SSF143880">
    <property type="entry name" value="NE0471 N-terminal domain-like"/>
    <property type="match status" value="1"/>
</dbReference>
<organism evidence="1 2">
    <name type="scientific">Nitrococcus mobilis Nb-231</name>
    <dbReference type="NCBI Taxonomy" id="314278"/>
    <lineage>
        <taxon>Bacteria</taxon>
        <taxon>Pseudomonadati</taxon>
        <taxon>Pseudomonadota</taxon>
        <taxon>Gammaproteobacteria</taxon>
        <taxon>Chromatiales</taxon>
        <taxon>Ectothiorhodospiraceae</taxon>
        <taxon>Nitrococcus</taxon>
    </lineage>
</organism>
<dbReference type="Proteomes" id="UP000003374">
    <property type="component" value="Unassembled WGS sequence"/>
</dbReference>
<dbReference type="Gene3D" id="3.30.2020.10">
    <property type="entry name" value="NE0471-like N-terminal domain"/>
    <property type="match status" value="1"/>
</dbReference>
<gene>
    <name evidence="1" type="ORF">NB231_04275</name>
</gene>
<comment type="caution">
    <text evidence="1">The sequence shown here is derived from an EMBL/GenBank/DDBJ whole genome shotgun (WGS) entry which is preliminary data.</text>
</comment>
<proteinExistence type="predicted"/>
<dbReference type="RefSeq" id="WP_005000037.1">
    <property type="nucleotide sequence ID" value="NZ_CH672427.1"/>
</dbReference>
<sequence length="88" mass="9782">MEARDGYRIWLRYSDGTAGEIDLSHLDGRGVFRGWNERAFFETVYVSEAGAIAWGEDLDLCPDAHYVQLTGKSVEEVLPGAWTLSADA</sequence>
<evidence type="ECO:0008006" key="3">
    <source>
        <dbReference type="Google" id="ProtNLM"/>
    </source>
</evidence>
<evidence type="ECO:0000313" key="1">
    <source>
        <dbReference type="EMBL" id="EAR22094.1"/>
    </source>
</evidence>
<dbReference type="eggNOG" id="ENOG50337C3">
    <property type="taxonomic scope" value="Bacteria"/>
</dbReference>
<dbReference type="HOGENOM" id="CLU_153045_1_0_6"/>
<dbReference type="EMBL" id="AAOF01000004">
    <property type="protein sequence ID" value="EAR22094.1"/>
    <property type="molecule type" value="Genomic_DNA"/>
</dbReference>
<dbReference type="AlphaFoldDB" id="A4BPT9"/>
<accession>A4BPT9</accession>
<dbReference type="InterPro" id="IPR036782">
    <property type="entry name" value="NE0471-like_N"/>
</dbReference>
<reference evidence="1 2" key="1">
    <citation type="submission" date="2006-02" db="EMBL/GenBank/DDBJ databases">
        <authorList>
            <person name="Waterbury J."/>
            <person name="Ferriera S."/>
            <person name="Johnson J."/>
            <person name="Kravitz S."/>
            <person name="Halpern A."/>
            <person name="Remington K."/>
            <person name="Beeson K."/>
            <person name="Tran B."/>
            <person name="Rogers Y.-H."/>
            <person name="Friedman R."/>
            <person name="Venter J.C."/>
        </authorList>
    </citation>
    <scope>NUCLEOTIDE SEQUENCE [LARGE SCALE GENOMIC DNA]</scope>
    <source>
        <strain evidence="1 2">Nb-231</strain>
    </source>
</reference>
<evidence type="ECO:0000313" key="2">
    <source>
        <dbReference type="Proteomes" id="UP000003374"/>
    </source>
</evidence>
<keyword evidence="2" id="KW-1185">Reference proteome</keyword>